<evidence type="ECO:0000259" key="1">
    <source>
        <dbReference type="Pfam" id="PF01863"/>
    </source>
</evidence>
<dbReference type="Gene3D" id="3.30.2010.10">
    <property type="entry name" value="Metalloproteases ('zincins'), catalytic domain"/>
    <property type="match status" value="1"/>
</dbReference>
<organism evidence="2 3">
    <name type="scientific">Marinobacterium stanieri</name>
    <dbReference type="NCBI Taxonomy" id="49186"/>
    <lineage>
        <taxon>Bacteria</taxon>
        <taxon>Pseudomonadati</taxon>
        <taxon>Pseudomonadota</taxon>
        <taxon>Gammaproteobacteria</taxon>
        <taxon>Oceanospirillales</taxon>
        <taxon>Oceanospirillaceae</taxon>
        <taxon>Marinobacterium</taxon>
    </lineage>
</organism>
<dbReference type="CDD" id="cd07344">
    <property type="entry name" value="M48_yhfN_like"/>
    <property type="match status" value="1"/>
</dbReference>
<gene>
    <name evidence="2" type="ORF">SAMN05421647_102285</name>
</gene>
<sequence>MKYTLAFSSRRRTLGIQVRGGEVIVRAPKGLDRQQIEDFVQSRKQWIEQHQRKQKQALEEQSVVIAQSGRVPWQGEWLELSWSRASRSRVLPIREQRIHVQLSSRVRRAEDEVVRELLQNWYQNQAEFILLARLRELAERTGLQPSRAYIGHWRARWGQCSAKGEIGLNWRLLQLPAAMQDYVILHELCHLRHMNHGPEFHRLLTQLLPDQRQVSKQISYYSAWLNW</sequence>
<dbReference type="PANTHER" id="PTHR30399">
    <property type="entry name" value="UNCHARACTERIZED PROTEIN YGJP"/>
    <property type="match status" value="1"/>
</dbReference>
<proteinExistence type="predicted"/>
<accession>A0A1N6Q680</accession>
<dbReference type="EMBL" id="FTMN01000002">
    <property type="protein sequence ID" value="SIQ12045.1"/>
    <property type="molecule type" value="Genomic_DNA"/>
</dbReference>
<reference evidence="2 3" key="1">
    <citation type="submission" date="2017-01" db="EMBL/GenBank/DDBJ databases">
        <authorList>
            <person name="Mah S.A."/>
            <person name="Swanson W.J."/>
            <person name="Moy G.W."/>
            <person name="Vacquier V.D."/>
        </authorList>
    </citation>
    <scope>NUCLEOTIDE SEQUENCE [LARGE SCALE GENOMIC DNA]</scope>
    <source>
        <strain evidence="2 3">DSM 7027</strain>
    </source>
</reference>
<dbReference type="PANTHER" id="PTHR30399:SF1">
    <property type="entry name" value="UTP PYROPHOSPHATASE"/>
    <property type="match status" value="1"/>
</dbReference>
<evidence type="ECO:0000313" key="3">
    <source>
        <dbReference type="Proteomes" id="UP000186895"/>
    </source>
</evidence>
<dbReference type="STRING" id="49186.SAMN05421647_102285"/>
<dbReference type="InterPro" id="IPR002725">
    <property type="entry name" value="YgjP-like_metallopeptidase"/>
</dbReference>
<dbReference type="InterPro" id="IPR053136">
    <property type="entry name" value="UTP_pyrophosphatase-like"/>
</dbReference>
<dbReference type="Proteomes" id="UP000186895">
    <property type="component" value="Unassembled WGS sequence"/>
</dbReference>
<dbReference type="Pfam" id="PF01863">
    <property type="entry name" value="YgjP-like"/>
    <property type="match status" value="1"/>
</dbReference>
<name>A0A1N6Q680_9GAMM</name>
<protein>
    <recommendedName>
        <fullName evidence="1">YgjP-like metallopeptidase domain-containing protein</fullName>
    </recommendedName>
</protein>
<feature type="domain" description="YgjP-like metallopeptidase" evidence="1">
    <location>
        <begin position="12"/>
        <end position="217"/>
    </location>
</feature>
<keyword evidence="3" id="KW-1185">Reference proteome</keyword>
<evidence type="ECO:0000313" key="2">
    <source>
        <dbReference type="EMBL" id="SIQ12045.1"/>
    </source>
</evidence>
<dbReference type="eggNOG" id="COG1451">
    <property type="taxonomic scope" value="Bacteria"/>
</dbReference>
<dbReference type="RefSeq" id="WP_076461692.1">
    <property type="nucleotide sequence ID" value="NZ_FTMN01000002.1"/>
</dbReference>
<dbReference type="AlphaFoldDB" id="A0A1N6Q680"/>